<proteinExistence type="inferred from homology"/>
<accession>A0A7S1AUT8</accession>
<dbReference type="PANTHER" id="PTHR11102">
    <property type="entry name" value="SEL-1-LIKE PROTEIN"/>
    <property type="match status" value="1"/>
</dbReference>
<dbReference type="InterPro" id="IPR050767">
    <property type="entry name" value="Sel1_AlgK"/>
</dbReference>
<dbReference type="AlphaFoldDB" id="A0A7S1AUT8"/>
<dbReference type="InterPro" id="IPR006597">
    <property type="entry name" value="Sel1-like"/>
</dbReference>
<feature type="region of interest" description="Disordered" evidence="2">
    <location>
        <begin position="230"/>
        <end position="268"/>
    </location>
</feature>
<feature type="compositionally biased region" description="Basic and acidic residues" evidence="2">
    <location>
        <begin position="230"/>
        <end position="240"/>
    </location>
</feature>
<dbReference type="InterPro" id="IPR011990">
    <property type="entry name" value="TPR-like_helical_dom_sf"/>
</dbReference>
<organism evidence="3">
    <name type="scientific">Noctiluca scintillans</name>
    <name type="common">Sea sparkle</name>
    <name type="synonym">Red tide dinoflagellate</name>
    <dbReference type="NCBI Taxonomy" id="2966"/>
    <lineage>
        <taxon>Eukaryota</taxon>
        <taxon>Sar</taxon>
        <taxon>Alveolata</taxon>
        <taxon>Dinophyceae</taxon>
        <taxon>Noctilucales</taxon>
        <taxon>Noctilucaceae</taxon>
        <taxon>Noctiluca</taxon>
    </lineage>
</organism>
<evidence type="ECO:0000256" key="2">
    <source>
        <dbReference type="SAM" id="MobiDB-lite"/>
    </source>
</evidence>
<dbReference type="SUPFAM" id="SSF81901">
    <property type="entry name" value="HCP-like"/>
    <property type="match status" value="1"/>
</dbReference>
<dbReference type="EMBL" id="HBFQ01056103">
    <property type="protein sequence ID" value="CAD8865447.1"/>
    <property type="molecule type" value="Transcribed_RNA"/>
</dbReference>
<reference evidence="3" key="1">
    <citation type="submission" date="2021-01" db="EMBL/GenBank/DDBJ databases">
        <authorList>
            <person name="Corre E."/>
            <person name="Pelletier E."/>
            <person name="Niang G."/>
            <person name="Scheremetjew M."/>
            <person name="Finn R."/>
            <person name="Kale V."/>
            <person name="Holt S."/>
            <person name="Cochrane G."/>
            <person name="Meng A."/>
            <person name="Brown T."/>
            <person name="Cohen L."/>
        </authorList>
    </citation>
    <scope>NUCLEOTIDE SEQUENCE</scope>
</reference>
<evidence type="ECO:0000256" key="1">
    <source>
        <dbReference type="ARBA" id="ARBA00038101"/>
    </source>
</evidence>
<gene>
    <name evidence="3" type="ORF">NSCI0253_LOCUS39802</name>
</gene>
<name>A0A7S1AUT8_NOCSC</name>
<evidence type="ECO:0000313" key="3">
    <source>
        <dbReference type="EMBL" id="CAD8865447.1"/>
    </source>
</evidence>
<dbReference type="Gene3D" id="1.25.40.10">
    <property type="entry name" value="Tetratricopeptide repeat domain"/>
    <property type="match status" value="2"/>
</dbReference>
<dbReference type="Pfam" id="PF08238">
    <property type="entry name" value="Sel1"/>
    <property type="match status" value="4"/>
</dbReference>
<dbReference type="PANTHER" id="PTHR11102:SF160">
    <property type="entry name" value="ERAD-ASSOCIATED E3 UBIQUITIN-PROTEIN LIGASE COMPONENT HRD3"/>
    <property type="match status" value="1"/>
</dbReference>
<sequence>MASFEEKVDALRLLRDRKILRQKQSDIAEAAVKGAAPSRCHGAASRECETSSPSSMEDTARSMEADALFCMGHCHERGLNECDGGVEEAAGLYLLAAELGHTVAQWRLAELWETGRGVAKNESEAAYFYRQAAEAGLSHAQSGLAMLLEDGRGVTRDDAEAFQWHMAAAKQDHALSQYCAARCLLDGRGCERNVSTAMHWLGLSAAEGFPLAAELLEKVRLHQTVNMRASRDQVAEEHAEGGSTEELSSAGSDASDDTSHGQAVQDTRQECVDEDASLLNLATRVAALLRDVDDDEEAAALLDILVGDDDSSDGDDSHNSRCGQEFTT</sequence>
<dbReference type="SMART" id="SM00671">
    <property type="entry name" value="SEL1"/>
    <property type="match status" value="4"/>
</dbReference>
<feature type="region of interest" description="Disordered" evidence="2">
    <location>
        <begin position="307"/>
        <end position="328"/>
    </location>
</feature>
<comment type="similarity">
    <text evidence="1">Belongs to the sel-1 family.</text>
</comment>
<protein>
    <submittedName>
        <fullName evidence="3">Uncharacterized protein</fullName>
    </submittedName>
</protein>